<dbReference type="Pfam" id="PF07589">
    <property type="entry name" value="PEP-CTERM"/>
    <property type="match status" value="1"/>
</dbReference>
<sequence>MWGGNVYVVCYLKCMLPFKPYSCLILKMKNPILAALSQKSLSVGIVASTVFFGTTSQALASVLIAGAPYDASFLNDVQAKIAGTGLISGSVDILNVSSSTPTLAQLQAYDAVLFFSDFGFADPTTFGNVLADYVDAGGGVVQATFSFWSAGVDIGGRWRAQNYDVWQPGGQNQRRNLTLGTIYDPSNPILAGVTSFNGGSRSFYNTVGPLNPGAVAVADWSNGAPLIAVNTSTFAGKIAGLNFYPPSSDALSGLWVSSTDGALLMANSLNFVTKQVSVPEPNSLLGLFAIGTLGAASTLKRKLKSSKSAEK</sequence>
<dbReference type="InterPro" id="IPR013424">
    <property type="entry name" value="Ice-binding_C"/>
</dbReference>
<evidence type="ECO:0000259" key="1">
    <source>
        <dbReference type="Pfam" id="PF07589"/>
    </source>
</evidence>
<proteinExistence type="predicted"/>
<organism evidence="2 3">
    <name type="scientific">Microcystis aeruginosa PCC 9701</name>
    <dbReference type="NCBI Taxonomy" id="721123"/>
    <lineage>
        <taxon>Bacteria</taxon>
        <taxon>Bacillati</taxon>
        <taxon>Cyanobacteriota</taxon>
        <taxon>Cyanophyceae</taxon>
        <taxon>Oscillatoriophycideae</taxon>
        <taxon>Chroococcales</taxon>
        <taxon>Microcystaceae</taxon>
        <taxon>Microcystis</taxon>
    </lineage>
</organism>
<reference evidence="2 3" key="1">
    <citation type="submission" date="2012-04" db="EMBL/GenBank/DDBJ databases">
        <authorList>
            <person name="Genoscope - CEA"/>
        </authorList>
    </citation>
    <scope>NUCLEOTIDE SEQUENCE [LARGE SCALE GENOMIC DNA]</scope>
    <source>
        <strain evidence="2 3">9701</strain>
    </source>
</reference>
<dbReference type="RefSeq" id="WP_002802666.1">
    <property type="nucleotide sequence ID" value="NZ_HE974191.1"/>
</dbReference>
<dbReference type="HOGENOM" id="CLU_917691_0_0_3"/>
<accession>I4ISE5</accession>
<protein>
    <recommendedName>
        <fullName evidence="1">Ice-binding protein C-terminal domain-containing protein</fullName>
    </recommendedName>
</protein>
<dbReference type="Proteomes" id="UP000004047">
    <property type="component" value="Unassembled WGS sequence"/>
</dbReference>
<dbReference type="EMBL" id="CAIQ01000237">
    <property type="protein sequence ID" value="CCI37219.1"/>
    <property type="molecule type" value="Genomic_DNA"/>
</dbReference>
<name>I4ISE5_MICAE</name>
<dbReference type="Gene3D" id="3.40.50.880">
    <property type="match status" value="1"/>
</dbReference>
<feature type="domain" description="Ice-binding protein C-terminal" evidence="1">
    <location>
        <begin position="277"/>
        <end position="297"/>
    </location>
</feature>
<comment type="caution">
    <text evidence="2">The sequence shown here is derived from an EMBL/GenBank/DDBJ whole genome shotgun (WGS) entry which is preliminary data.</text>
</comment>
<dbReference type="AlphaFoldDB" id="I4ISE5"/>
<dbReference type="InterPro" id="IPR029062">
    <property type="entry name" value="Class_I_gatase-like"/>
</dbReference>
<evidence type="ECO:0000313" key="2">
    <source>
        <dbReference type="EMBL" id="CCI37219.1"/>
    </source>
</evidence>
<dbReference type="NCBIfam" id="TIGR02595">
    <property type="entry name" value="PEP_CTERM"/>
    <property type="match status" value="1"/>
</dbReference>
<dbReference type="SUPFAM" id="SSF52317">
    <property type="entry name" value="Class I glutamine amidotransferase-like"/>
    <property type="match status" value="1"/>
</dbReference>
<gene>
    <name evidence="2" type="ORF">MICAK_3110011</name>
</gene>
<evidence type="ECO:0000313" key="3">
    <source>
        <dbReference type="Proteomes" id="UP000004047"/>
    </source>
</evidence>